<evidence type="ECO:0000313" key="2">
    <source>
        <dbReference type="Proteomes" id="UP000026915"/>
    </source>
</evidence>
<name>A0A061F1J2_THECC</name>
<protein>
    <recommendedName>
        <fullName evidence="3">Endonuclease/exonuclease/phosphatase domain-containing protein</fullName>
    </recommendedName>
</protein>
<keyword evidence="2" id="KW-1185">Reference proteome</keyword>
<dbReference type="InterPro" id="IPR036691">
    <property type="entry name" value="Endo/exonu/phosph_ase_sf"/>
</dbReference>
<dbReference type="HOGENOM" id="CLU_1819337_0_0_1"/>
<sequence length="142" mass="16570">MSIGTSWRLSRAQWEFWVVTIYASIDDLKKVELWDDLGNKMNSFDVCWCLMGGFNVVEEKVGLIDNLRSLDDFVDFINFVQLVDFLMISSHFTWSNGRVFNRLNHFSVSFEFFDHVPNVSQIHLPNSLSDHNPVMICEKNVD</sequence>
<proteinExistence type="predicted"/>
<dbReference type="SUPFAM" id="SSF56219">
    <property type="entry name" value="DNase I-like"/>
    <property type="match status" value="1"/>
</dbReference>
<gene>
    <name evidence="1" type="ORF">TCM_022783</name>
</gene>
<dbReference type="Gene3D" id="3.60.10.10">
    <property type="entry name" value="Endonuclease/exonuclease/phosphatase"/>
    <property type="match status" value="1"/>
</dbReference>
<dbReference type="Proteomes" id="UP000026915">
    <property type="component" value="Chromosome 5"/>
</dbReference>
<accession>A0A061F1J2</accession>
<dbReference type="Gramene" id="EOY08394">
    <property type="protein sequence ID" value="EOY08394"/>
    <property type="gene ID" value="TCM_022783"/>
</dbReference>
<dbReference type="EMBL" id="CM001883">
    <property type="protein sequence ID" value="EOY08394.1"/>
    <property type="molecule type" value="Genomic_DNA"/>
</dbReference>
<reference evidence="1 2" key="1">
    <citation type="journal article" date="2013" name="Genome Biol.">
        <title>The genome sequence of the most widely cultivated cacao type and its use to identify candidate genes regulating pod color.</title>
        <authorList>
            <person name="Motamayor J.C."/>
            <person name="Mockaitis K."/>
            <person name="Schmutz J."/>
            <person name="Haiminen N."/>
            <person name="Iii D.L."/>
            <person name="Cornejo O."/>
            <person name="Findley S.D."/>
            <person name="Zheng P."/>
            <person name="Utro F."/>
            <person name="Royaert S."/>
            <person name="Saski C."/>
            <person name="Jenkins J."/>
            <person name="Podicheti R."/>
            <person name="Zhao M."/>
            <person name="Scheffler B.E."/>
            <person name="Stack J.C."/>
            <person name="Feltus F.A."/>
            <person name="Mustiga G.M."/>
            <person name="Amores F."/>
            <person name="Phillips W."/>
            <person name="Marelli J.P."/>
            <person name="May G.D."/>
            <person name="Shapiro H."/>
            <person name="Ma J."/>
            <person name="Bustamante C.D."/>
            <person name="Schnell R.J."/>
            <person name="Main D."/>
            <person name="Gilbert D."/>
            <person name="Parida L."/>
            <person name="Kuhn D.N."/>
        </authorList>
    </citation>
    <scope>NUCLEOTIDE SEQUENCE [LARGE SCALE GENOMIC DNA]</scope>
    <source>
        <strain evidence="2">cv. Matina 1-6</strain>
    </source>
</reference>
<dbReference type="AlphaFoldDB" id="A0A061F1J2"/>
<evidence type="ECO:0008006" key="3">
    <source>
        <dbReference type="Google" id="ProtNLM"/>
    </source>
</evidence>
<evidence type="ECO:0000313" key="1">
    <source>
        <dbReference type="EMBL" id="EOY08394.1"/>
    </source>
</evidence>
<dbReference type="InParanoid" id="A0A061F1J2"/>
<organism evidence="1 2">
    <name type="scientific">Theobroma cacao</name>
    <name type="common">Cacao</name>
    <name type="synonym">Cocoa</name>
    <dbReference type="NCBI Taxonomy" id="3641"/>
    <lineage>
        <taxon>Eukaryota</taxon>
        <taxon>Viridiplantae</taxon>
        <taxon>Streptophyta</taxon>
        <taxon>Embryophyta</taxon>
        <taxon>Tracheophyta</taxon>
        <taxon>Spermatophyta</taxon>
        <taxon>Magnoliopsida</taxon>
        <taxon>eudicotyledons</taxon>
        <taxon>Gunneridae</taxon>
        <taxon>Pentapetalae</taxon>
        <taxon>rosids</taxon>
        <taxon>malvids</taxon>
        <taxon>Malvales</taxon>
        <taxon>Malvaceae</taxon>
        <taxon>Byttnerioideae</taxon>
        <taxon>Theobroma</taxon>
    </lineage>
</organism>
<dbReference type="PANTHER" id="PTHR33710">
    <property type="entry name" value="BNAC02G09200D PROTEIN"/>
    <property type="match status" value="1"/>
</dbReference>
<dbReference type="PANTHER" id="PTHR33710:SF64">
    <property type="entry name" value="ENDONUCLEASE_EXONUCLEASE_PHOSPHATASE DOMAIN-CONTAINING PROTEIN"/>
    <property type="match status" value="1"/>
</dbReference>